<dbReference type="InterPro" id="IPR001845">
    <property type="entry name" value="HTH_ArsR_DNA-bd_dom"/>
</dbReference>
<protein>
    <submittedName>
        <fullName evidence="5">Metalloregulator ArsR/SmtB family transcription factor</fullName>
    </submittedName>
</protein>
<accession>A0A9D1UUU3</accession>
<feature type="domain" description="HTH arsR-type" evidence="4">
    <location>
        <begin position="1"/>
        <end position="86"/>
    </location>
</feature>
<evidence type="ECO:0000256" key="3">
    <source>
        <dbReference type="ARBA" id="ARBA00023163"/>
    </source>
</evidence>
<name>A0A9D1UUU3_9MICC</name>
<dbReference type="SMART" id="SM00418">
    <property type="entry name" value="HTH_ARSR"/>
    <property type="match status" value="1"/>
</dbReference>
<dbReference type="Pfam" id="PF01022">
    <property type="entry name" value="HTH_5"/>
    <property type="match status" value="1"/>
</dbReference>
<comment type="caution">
    <text evidence="5">The sequence shown here is derived from an EMBL/GenBank/DDBJ whole genome shotgun (WGS) entry which is preliminary data.</text>
</comment>
<gene>
    <name evidence="5" type="ORF">H9871_11430</name>
</gene>
<dbReference type="PANTHER" id="PTHR33154">
    <property type="entry name" value="TRANSCRIPTIONAL REGULATOR, ARSR FAMILY"/>
    <property type="match status" value="1"/>
</dbReference>
<dbReference type="PANTHER" id="PTHR33154:SF33">
    <property type="entry name" value="TRANSCRIPTIONAL REPRESSOR SDPR"/>
    <property type="match status" value="1"/>
</dbReference>
<reference evidence="5" key="2">
    <citation type="submission" date="2021-04" db="EMBL/GenBank/DDBJ databases">
        <authorList>
            <person name="Gilroy R."/>
        </authorList>
    </citation>
    <scope>NUCLEOTIDE SEQUENCE</scope>
    <source>
        <strain evidence="5">ChiHejej3B27-3195</strain>
    </source>
</reference>
<dbReference type="GO" id="GO:0003677">
    <property type="term" value="F:DNA binding"/>
    <property type="evidence" value="ECO:0007669"/>
    <property type="project" value="UniProtKB-KW"/>
</dbReference>
<organism evidence="5 6">
    <name type="scientific">Candidatus Nesterenkonia stercoripullorum</name>
    <dbReference type="NCBI Taxonomy" id="2838701"/>
    <lineage>
        <taxon>Bacteria</taxon>
        <taxon>Bacillati</taxon>
        <taxon>Actinomycetota</taxon>
        <taxon>Actinomycetes</taxon>
        <taxon>Micrococcales</taxon>
        <taxon>Micrococcaceae</taxon>
        <taxon>Nesterenkonia</taxon>
    </lineage>
</organism>
<keyword evidence="2" id="KW-0238">DNA-binding</keyword>
<dbReference type="InterPro" id="IPR011991">
    <property type="entry name" value="ArsR-like_HTH"/>
</dbReference>
<dbReference type="Proteomes" id="UP000824151">
    <property type="component" value="Unassembled WGS sequence"/>
</dbReference>
<reference evidence="5" key="1">
    <citation type="journal article" date="2021" name="PeerJ">
        <title>Extensive microbial diversity within the chicken gut microbiome revealed by metagenomics and culture.</title>
        <authorList>
            <person name="Gilroy R."/>
            <person name="Ravi A."/>
            <person name="Getino M."/>
            <person name="Pursley I."/>
            <person name="Horton D.L."/>
            <person name="Alikhan N.F."/>
            <person name="Baker D."/>
            <person name="Gharbi K."/>
            <person name="Hall N."/>
            <person name="Watson M."/>
            <person name="Adriaenssens E.M."/>
            <person name="Foster-Nyarko E."/>
            <person name="Jarju S."/>
            <person name="Secka A."/>
            <person name="Antonio M."/>
            <person name="Oren A."/>
            <person name="Chaudhuri R.R."/>
            <person name="La Ragione R."/>
            <person name="Hildebrand F."/>
            <person name="Pallen M.J."/>
        </authorList>
    </citation>
    <scope>NUCLEOTIDE SEQUENCE</scope>
    <source>
        <strain evidence="5">ChiHejej3B27-3195</strain>
    </source>
</reference>
<evidence type="ECO:0000259" key="4">
    <source>
        <dbReference type="PROSITE" id="PS50987"/>
    </source>
</evidence>
<dbReference type="NCBIfam" id="NF033788">
    <property type="entry name" value="HTH_metalloreg"/>
    <property type="match status" value="1"/>
</dbReference>
<dbReference type="Gene3D" id="1.10.10.10">
    <property type="entry name" value="Winged helix-like DNA-binding domain superfamily/Winged helix DNA-binding domain"/>
    <property type="match status" value="1"/>
</dbReference>
<dbReference type="SUPFAM" id="SSF46785">
    <property type="entry name" value="Winged helix' DNA-binding domain"/>
    <property type="match status" value="1"/>
</dbReference>
<evidence type="ECO:0000256" key="1">
    <source>
        <dbReference type="ARBA" id="ARBA00023015"/>
    </source>
</evidence>
<dbReference type="PRINTS" id="PR00778">
    <property type="entry name" value="HTHARSR"/>
</dbReference>
<evidence type="ECO:0000256" key="2">
    <source>
        <dbReference type="ARBA" id="ARBA00023125"/>
    </source>
</evidence>
<dbReference type="InterPro" id="IPR051081">
    <property type="entry name" value="HTH_MetalResp_TranReg"/>
</dbReference>
<dbReference type="InterPro" id="IPR036388">
    <property type="entry name" value="WH-like_DNA-bd_sf"/>
</dbReference>
<evidence type="ECO:0000313" key="6">
    <source>
        <dbReference type="Proteomes" id="UP000824151"/>
    </source>
</evidence>
<dbReference type="AlphaFoldDB" id="A0A9D1UUU3"/>
<dbReference type="InterPro" id="IPR036390">
    <property type="entry name" value="WH_DNA-bd_sf"/>
</dbReference>
<sequence>MDVLEAIGEKNRRRIVELVVASELSAGDIAQHFETSRPAVSQHLSVLVGAGVLRVRQEGRRRLYSLDPTMLSDVENWLEKQRRRWEQALDALEYEMGKDHE</sequence>
<keyword evidence="1" id="KW-0805">Transcription regulation</keyword>
<proteinExistence type="predicted"/>
<dbReference type="EMBL" id="DXGD01000424">
    <property type="protein sequence ID" value="HIX00737.1"/>
    <property type="molecule type" value="Genomic_DNA"/>
</dbReference>
<dbReference type="CDD" id="cd00090">
    <property type="entry name" value="HTH_ARSR"/>
    <property type="match status" value="1"/>
</dbReference>
<evidence type="ECO:0000313" key="5">
    <source>
        <dbReference type="EMBL" id="HIX00737.1"/>
    </source>
</evidence>
<dbReference type="GO" id="GO:0003700">
    <property type="term" value="F:DNA-binding transcription factor activity"/>
    <property type="evidence" value="ECO:0007669"/>
    <property type="project" value="InterPro"/>
</dbReference>
<keyword evidence="3" id="KW-0804">Transcription</keyword>
<dbReference type="PROSITE" id="PS50987">
    <property type="entry name" value="HTH_ARSR_2"/>
    <property type="match status" value="1"/>
</dbReference>